<dbReference type="CDD" id="cd04470">
    <property type="entry name" value="S1_EF-P_repeat_1"/>
    <property type="match status" value="1"/>
</dbReference>
<dbReference type="InterPro" id="IPR013852">
    <property type="entry name" value="Transl_elong_P/YeiP_CS"/>
</dbReference>
<dbReference type="SUPFAM" id="SSF50104">
    <property type="entry name" value="Translation proteins SH3-like domain"/>
    <property type="match status" value="1"/>
</dbReference>
<dbReference type="SMART" id="SM00841">
    <property type="entry name" value="Elong-fact-P_C"/>
    <property type="match status" value="1"/>
</dbReference>
<dbReference type="CDD" id="cd05794">
    <property type="entry name" value="S1_EF-P_repeat_2"/>
    <property type="match status" value="1"/>
</dbReference>
<dbReference type="Pfam" id="PF08207">
    <property type="entry name" value="EFP_N"/>
    <property type="match status" value="1"/>
</dbReference>
<dbReference type="InterPro" id="IPR001059">
    <property type="entry name" value="Transl_elong_P/YeiP_cen"/>
</dbReference>
<organism evidence="4">
    <name type="scientific">candidate division WOR-3 bacterium</name>
    <dbReference type="NCBI Taxonomy" id="2052148"/>
    <lineage>
        <taxon>Bacteria</taxon>
        <taxon>Bacteria division WOR-3</taxon>
    </lineage>
</organism>
<evidence type="ECO:0000256" key="1">
    <source>
        <dbReference type="ARBA" id="ARBA00009479"/>
    </source>
</evidence>
<dbReference type="GO" id="GO:0043043">
    <property type="term" value="P:peptide biosynthetic process"/>
    <property type="evidence" value="ECO:0007669"/>
    <property type="project" value="InterPro"/>
</dbReference>
<dbReference type="InterPro" id="IPR015365">
    <property type="entry name" value="Elong-fact-P_C"/>
</dbReference>
<keyword evidence="4" id="KW-0251">Elongation factor</keyword>
<reference evidence="4" key="1">
    <citation type="journal article" date="2020" name="mSystems">
        <title>Genome- and Community-Level Interaction Insights into Carbon Utilization and Element Cycling Functions of Hydrothermarchaeota in Hydrothermal Sediment.</title>
        <authorList>
            <person name="Zhou Z."/>
            <person name="Liu Y."/>
            <person name="Xu W."/>
            <person name="Pan J."/>
            <person name="Luo Z.H."/>
            <person name="Li M."/>
        </authorList>
    </citation>
    <scope>NUCLEOTIDE SEQUENCE [LARGE SCALE GENOMIC DNA]</scope>
    <source>
        <strain evidence="4">SpSt-906</strain>
    </source>
</reference>
<dbReference type="PIRSF" id="PIRSF005901">
    <property type="entry name" value="EF-P"/>
    <property type="match status" value="1"/>
</dbReference>
<name>A0A7C3UYT8_UNCW3</name>
<dbReference type="PROSITE" id="PS01275">
    <property type="entry name" value="EFP"/>
    <property type="match status" value="1"/>
</dbReference>
<accession>A0A7C3UYT8</accession>
<dbReference type="Pfam" id="PF01132">
    <property type="entry name" value="EFP"/>
    <property type="match status" value="1"/>
</dbReference>
<dbReference type="Pfam" id="PF09285">
    <property type="entry name" value="Elong-fact-P_C"/>
    <property type="match status" value="1"/>
</dbReference>
<dbReference type="NCBIfam" id="NF001810">
    <property type="entry name" value="PRK00529.1"/>
    <property type="match status" value="1"/>
</dbReference>
<dbReference type="EMBL" id="DTMQ01000018">
    <property type="protein sequence ID" value="HGE99047.1"/>
    <property type="molecule type" value="Genomic_DNA"/>
</dbReference>
<dbReference type="InterPro" id="IPR013185">
    <property type="entry name" value="Transl_elong_KOW-like"/>
</dbReference>
<evidence type="ECO:0000259" key="3">
    <source>
        <dbReference type="SMART" id="SM01185"/>
    </source>
</evidence>
<evidence type="ECO:0000313" key="4">
    <source>
        <dbReference type="EMBL" id="HGE99047.1"/>
    </source>
</evidence>
<evidence type="ECO:0000259" key="2">
    <source>
        <dbReference type="SMART" id="SM00841"/>
    </source>
</evidence>
<dbReference type="Gene3D" id="2.40.50.140">
    <property type="entry name" value="Nucleic acid-binding proteins"/>
    <property type="match status" value="2"/>
</dbReference>
<protein>
    <submittedName>
        <fullName evidence="4">Elongation factor P</fullName>
    </submittedName>
</protein>
<feature type="domain" description="Translation elongation factor P/YeiP central" evidence="3">
    <location>
        <begin position="68"/>
        <end position="122"/>
    </location>
</feature>
<gene>
    <name evidence="4" type="ORF">ENX07_03130</name>
</gene>
<dbReference type="SUPFAM" id="SSF50249">
    <property type="entry name" value="Nucleic acid-binding proteins"/>
    <property type="match status" value="2"/>
</dbReference>
<feature type="domain" description="Elongation factor P C-terminal" evidence="2">
    <location>
        <begin position="130"/>
        <end position="184"/>
    </location>
</feature>
<dbReference type="GO" id="GO:0005829">
    <property type="term" value="C:cytosol"/>
    <property type="evidence" value="ECO:0007669"/>
    <property type="project" value="UniProtKB-ARBA"/>
</dbReference>
<comment type="similarity">
    <text evidence="1">Belongs to the elongation factor P family.</text>
</comment>
<dbReference type="PANTHER" id="PTHR30053:SF14">
    <property type="entry name" value="TRANSLATION ELONGATION FACTOR KOW-LIKE DOMAIN-CONTAINING PROTEIN"/>
    <property type="match status" value="1"/>
</dbReference>
<dbReference type="AlphaFoldDB" id="A0A7C3UYT8"/>
<dbReference type="Gene3D" id="2.30.30.30">
    <property type="match status" value="1"/>
</dbReference>
<dbReference type="InterPro" id="IPR014722">
    <property type="entry name" value="Rib_uL2_dom2"/>
</dbReference>
<dbReference type="InterPro" id="IPR020599">
    <property type="entry name" value="Transl_elong_fac_P/YeiP"/>
</dbReference>
<dbReference type="PANTHER" id="PTHR30053">
    <property type="entry name" value="ELONGATION FACTOR P"/>
    <property type="match status" value="1"/>
</dbReference>
<comment type="caution">
    <text evidence="4">The sequence shown here is derived from an EMBL/GenBank/DDBJ whole genome shotgun (WGS) entry which is preliminary data.</text>
</comment>
<dbReference type="InterPro" id="IPR008991">
    <property type="entry name" value="Translation_prot_SH3-like_sf"/>
</dbReference>
<dbReference type="SMART" id="SM01185">
    <property type="entry name" value="EFP"/>
    <property type="match status" value="1"/>
</dbReference>
<proteinExistence type="inferred from homology"/>
<dbReference type="InterPro" id="IPR012340">
    <property type="entry name" value="NA-bd_OB-fold"/>
</dbReference>
<keyword evidence="4" id="KW-0648">Protein biosynthesis</keyword>
<dbReference type="FunFam" id="2.40.50.140:FF:000004">
    <property type="entry name" value="Elongation factor P"/>
    <property type="match status" value="1"/>
</dbReference>
<sequence length="187" mass="21062">MILAADLREGQVIRLEGELYQVISAELKAGTAKFGSLVHAKLKNLKTHTFTERRFSPEAKLEDVHLDSEVMDYLYSDGENFIFLRETDYEQFSIPKAMIGDFSVFLVEGTKLRFQFYEGQPVNALIPKTVDLKVVATGSGIKGSTDSAYKEAKLENGMEIMVPQFIKVGDIVRIATDTKRYLERVKG</sequence>
<dbReference type="GO" id="GO:0003746">
    <property type="term" value="F:translation elongation factor activity"/>
    <property type="evidence" value="ECO:0007669"/>
    <property type="project" value="UniProtKB-KW"/>
</dbReference>